<dbReference type="GO" id="GO:0045892">
    <property type="term" value="P:negative regulation of DNA-templated transcription"/>
    <property type="evidence" value="ECO:0007669"/>
    <property type="project" value="TreeGrafter"/>
</dbReference>
<dbReference type="Gene3D" id="3.30.450.40">
    <property type="match status" value="1"/>
</dbReference>
<dbReference type="Gene3D" id="1.10.10.10">
    <property type="entry name" value="Winged helix-like DNA-binding domain superfamily/Winged helix DNA-binding domain"/>
    <property type="match status" value="1"/>
</dbReference>
<dbReference type="InterPro" id="IPR036388">
    <property type="entry name" value="WH-like_DNA-bd_sf"/>
</dbReference>
<dbReference type="SUPFAM" id="SSF55781">
    <property type="entry name" value="GAF domain-like"/>
    <property type="match status" value="1"/>
</dbReference>
<dbReference type="InterPro" id="IPR050707">
    <property type="entry name" value="HTH_MetabolicPath_Reg"/>
</dbReference>
<dbReference type="PANTHER" id="PTHR30136:SF35">
    <property type="entry name" value="HTH-TYPE TRANSCRIPTIONAL REGULATOR RV1719"/>
    <property type="match status" value="1"/>
</dbReference>
<dbReference type="PANTHER" id="PTHR30136">
    <property type="entry name" value="HELIX-TURN-HELIX TRANSCRIPTIONAL REGULATOR, ICLR FAMILY"/>
    <property type="match status" value="1"/>
</dbReference>
<keyword evidence="1" id="KW-0805">Transcription regulation</keyword>
<accession>A0A0J7MWZ2</accession>
<dbReference type="AlphaFoldDB" id="A0A0J7MWZ2"/>
<keyword evidence="3" id="KW-0804">Transcription</keyword>
<evidence type="ECO:0000256" key="2">
    <source>
        <dbReference type="ARBA" id="ARBA00023125"/>
    </source>
</evidence>
<gene>
    <name evidence="5" type="ORF">RF55_16798</name>
</gene>
<dbReference type="InterPro" id="IPR014757">
    <property type="entry name" value="Tscrpt_reg_IclR_C"/>
</dbReference>
<reference evidence="5 6" key="1">
    <citation type="submission" date="2015-04" db="EMBL/GenBank/DDBJ databases">
        <title>Lasius niger genome sequencing.</title>
        <authorList>
            <person name="Konorov E.A."/>
            <person name="Nikitin M.A."/>
            <person name="Kirill M.V."/>
            <person name="Chang P."/>
        </authorList>
    </citation>
    <scope>NUCLEOTIDE SEQUENCE [LARGE SCALE GENOMIC DNA]</scope>
    <source>
        <tissue evidence="5">Whole</tissue>
    </source>
</reference>
<dbReference type="SUPFAM" id="SSF46785">
    <property type="entry name" value="Winged helix' DNA-binding domain"/>
    <property type="match status" value="1"/>
</dbReference>
<dbReference type="InterPro" id="IPR005471">
    <property type="entry name" value="Tscrpt_reg_IclR_N"/>
</dbReference>
<keyword evidence="6" id="KW-1185">Reference proteome</keyword>
<comment type="caution">
    <text evidence="5">The sequence shown here is derived from an EMBL/GenBank/DDBJ whole genome shotgun (WGS) entry which is preliminary data.</text>
</comment>
<organism evidence="5 6">
    <name type="scientific">Lasius niger</name>
    <name type="common">Black garden ant</name>
    <dbReference type="NCBI Taxonomy" id="67767"/>
    <lineage>
        <taxon>Eukaryota</taxon>
        <taxon>Metazoa</taxon>
        <taxon>Ecdysozoa</taxon>
        <taxon>Arthropoda</taxon>
        <taxon>Hexapoda</taxon>
        <taxon>Insecta</taxon>
        <taxon>Pterygota</taxon>
        <taxon>Neoptera</taxon>
        <taxon>Endopterygota</taxon>
        <taxon>Hymenoptera</taxon>
        <taxon>Apocrita</taxon>
        <taxon>Aculeata</taxon>
        <taxon>Formicoidea</taxon>
        <taxon>Formicidae</taxon>
        <taxon>Formicinae</taxon>
        <taxon>Lasius</taxon>
        <taxon>Lasius</taxon>
    </lineage>
</organism>
<protein>
    <submittedName>
        <fullName evidence="5">Helix-turn-helix domain protein</fullName>
    </submittedName>
</protein>
<dbReference type="Pfam" id="PF01614">
    <property type="entry name" value="IclR_C"/>
    <property type="match status" value="1"/>
</dbReference>
<dbReference type="InterPro" id="IPR036390">
    <property type="entry name" value="WH_DNA-bd_sf"/>
</dbReference>
<proteinExistence type="predicted"/>
<evidence type="ECO:0000256" key="3">
    <source>
        <dbReference type="ARBA" id="ARBA00023163"/>
    </source>
</evidence>
<dbReference type="GO" id="GO:0003677">
    <property type="term" value="F:DNA binding"/>
    <property type="evidence" value="ECO:0007669"/>
    <property type="project" value="UniProtKB-KW"/>
</dbReference>
<dbReference type="Proteomes" id="UP000036403">
    <property type="component" value="Unassembled WGS sequence"/>
</dbReference>
<dbReference type="PaxDb" id="67767-A0A0J7MWZ2"/>
<evidence type="ECO:0000313" key="6">
    <source>
        <dbReference type="Proteomes" id="UP000036403"/>
    </source>
</evidence>
<sequence>MGARLIDVSRATGIPRPSTHRLLAELGEAGLICRNSQRRYLPTGALFALGLNAPGPLRDREAVRQVLQVLAQDCGAMVYLAIRVFGGVRYLLRMQGGEQLIRADIANVGDVLPFASTYAGTALMASMDDRAIQRYLHESTQLATDWREPGDWPAARAAVLEAIRAVREQGWCNTPGILPGLLGLAVRVPGPPGGPQLALSTINLEQCLPLSRQQILLPRFVEAAAQVADQLIH</sequence>
<evidence type="ECO:0000259" key="4">
    <source>
        <dbReference type="PROSITE" id="PS51078"/>
    </source>
</evidence>
<feature type="domain" description="IclR-ED" evidence="4">
    <location>
        <begin position="45"/>
        <end position="233"/>
    </location>
</feature>
<name>A0A0J7MWZ2_LASNI</name>
<dbReference type="GO" id="GO:0003700">
    <property type="term" value="F:DNA-binding transcription factor activity"/>
    <property type="evidence" value="ECO:0007669"/>
    <property type="project" value="TreeGrafter"/>
</dbReference>
<dbReference type="Pfam" id="PF09339">
    <property type="entry name" value="HTH_IclR"/>
    <property type="match status" value="1"/>
</dbReference>
<dbReference type="PROSITE" id="PS51078">
    <property type="entry name" value="ICLR_ED"/>
    <property type="match status" value="1"/>
</dbReference>
<keyword evidence="2" id="KW-0238">DNA-binding</keyword>
<evidence type="ECO:0000313" key="5">
    <source>
        <dbReference type="EMBL" id="KMQ84970.1"/>
    </source>
</evidence>
<dbReference type="EMBL" id="LBMM01014990">
    <property type="protein sequence ID" value="KMQ84970.1"/>
    <property type="molecule type" value="Genomic_DNA"/>
</dbReference>
<dbReference type="InterPro" id="IPR029016">
    <property type="entry name" value="GAF-like_dom_sf"/>
</dbReference>
<evidence type="ECO:0000256" key="1">
    <source>
        <dbReference type="ARBA" id="ARBA00023015"/>
    </source>
</evidence>